<dbReference type="InterPro" id="IPR003594">
    <property type="entry name" value="HATPase_dom"/>
</dbReference>
<dbReference type="RefSeq" id="WP_113890445.1">
    <property type="nucleotide sequence ID" value="NZ_QNRK01000018.1"/>
</dbReference>
<dbReference type="InterPro" id="IPR027417">
    <property type="entry name" value="P-loop_NTPase"/>
</dbReference>
<dbReference type="PRINTS" id="PR00344">
    <property type="entry name" value="BCTRLSENSOR"/>
</dbReference>
<dbReference type="InterPro" id="IPR005467">
    <property type="entry name" value="His_kinase_dom"/>
</dbReference>
<accession>A0A366F7L2</accession>
<gene>
    <name evidence="15" type="ORF">DFR50_118115</name>
</gene>
<evidence type="ECO:0000256" key="2">
    <source>
        <dbReference type="ARBA" id="ARBA00004141"/>
    </source>
</evidence>
<feature type="transmembrane region" description="Helical" evidence="13">
    <location>
        <begin position="479"/>
        <end position="497"/>
    </location>
</feature>
<dbReference type="PANTHER" id="PTHR45569">
    <property type="entry name" value="SENSOR PROTEIN KDPD"/>
    <property type="match status" value="1"/>
</dbReference>
<dbReference type="InterPro" id="IPR036890">
    <property type="entry name" value="HATPase_C_sf"/>
</dbReference>
<comment type="caution">
    <text evidence="15">The sequence shown here is derived from an EMBL/GenBank/DDBJ whole genome shotgun (WGS) entry which is preliminary data.</text>
</comment>
<evidence type="ECO:0000256" key="6">
    <source>
        <dbReference type="ARBA" id="ARBA00022692"/>
    </source>
</evidence>
<organism evidence="15 16">
    <name type="scientific">Roseiarcus fermentans</name>
    <dbReference type="NCBI Taxonomy" id="1473586"/>
    <lineage>
        <taxon>Bacteria</taxon>
        <taxon>Pseudomonadati</taxon>
        <taxon>Pseudomonadota</taxon>
        <taxon>Alphaproteobacteria</taxon>
        <taxon>Hyphomicrobiales</taxon>
        <taxon>Roseiarcaceae</taxon>
        <taxon>Roseiarcus</taxon>
    </lineage>
</organism>
<dbReference type="Gene3D" id="3.40.50.620">
    <property type="entry name" value="HUPs"/>
    <property type="match status" value="1"/>
</dbReference>
<dbReference type="InterPro" id="IPR004358">
    <property type="entry name" value="Sig_transdc_His_kin-like_C"/>
</dbReference>
<evidence type="ECO:0000259" key="14">
    <source>
        <dbReference type="PROSITE" id="PS50109"/>
    </source>
</evidence>
<keyword evidence="4" id="KW-0597">Phosphoprotein</keyword>
<dbReference type="SUPFAM" id="SSF47384">
    <property type="entry name" value="Homodimeric domain of signal transducing histidine kinase"/>
    <property type="match status" value="1"/>
</dbReference>
<evidence type="ECO:0000313" key="15">
    <source>
        <dbReference type="EMBL" id="RBP10628.1"/>
    </source>
</evidence>
<proteinExistence type="predicted"/>
<dbReference type="GO" id="GO:0005737">
    <property type="term" value="C:cytoplasm"/>
    <property type="evidence" value="ECO:0007669"/>
    <property type="project" value="UniProtKB-ARBA"/>
</dbReference>
<dbReference type="Pfam" id="PF00512">
    <property type="entry name" value="HisKA"/>
    <property type="match status" value="1"/>
</dbReference>
<dbReference type="EMBL" id="QNRK01000018">
    <property type="protein sequence ID" value="RBP10628.1"/>
    <property type="molecule type" value="Genomic_DNA"/>
</dbReference>
<evidence type="ECO:0000256" key="12">
    <source>
        <dbReference type="ARBA" id="ARBA00023136"/>
    </source>
</evidence>
<name>A0A366F7L2_9HYPH</name>
<keyword evidence="8 15" id="KW-0418">Kinase</keyword>
<dbReference type="Pfam" id="PF00582">
    <property type="entry name" value="Usp"/>
    <property type="match status" value="1"/>
</dbReference>
<dbReference type="InterPro" id="IPR036097">
    <property type="entry name" value="HisK_dim/P_sf"/>
</dbReference>
<dbReference type="Pfam" id="PF02518">
    <property type="entry name" value="HATPase_c"/>
    <property type="match status" value="1"/>
</dbReference>
<dbReference type="SMART" id="SM00388">
    <property type="entry name" value="HisKA"/>
    <property type="match status" value="1"/>
</dbReference>
<dbReference type="CDD" id="cd00082">
    <property type="entry name" value="HisKA"/>
    <property type="match status" value="1"/>
</dbReference>
<feature type="transmembrane region" description="Helical" evidence="13">
    <location>
        <begin position="448"/>
        <end position="467"/>
    </location>
</feature>
<evidence type="ECO:0000256" key="4">
    <source>
        <dbReference type="ARBA" id="ARBA00022553"/>
    </source>
</evidence>
<dbReference type="InterPro" id="IPR014729">
    <property type="entry name" value="Rossmann-like_a/b/a_fold"/>
</dbReference>
<keyword evidence="6 13" id="KW-0812">Transmembrane</keyword>
<evidence type="ECO:0000256" key="7">
    <source>
        <dbReference type="ARBA" id="ARBA00022741"/>
    </source>
</evidence>
<dbReference type="InterPro" id="IPR003661">
    <property type="entry name" value="HisK_dim/P_dom"/>
</dbReference>
<dbReference type="InterPro" id="IPR006016">
    <property type="entry name" value="UspA"/>
</dbReference>
<dbReference type="GO" id="GO:0000155">
    <property type="term" value="F:phosphorelay sensor kinase activity"/>
    <property type="evidence" value="ECO:0007669"/>
    <property type="project" value="InterPro"/>
</dbReference>
<dbReference type="GO" id="GO:0005886">
    <property type="term" value="C:plasma membrane"/>
    <property type="evidence" value="ECO:0007669"/>
    <property type="project" value="TreeGrafter"/>
</dbReference>
<evidence type="ECO:0000256" key="9">
    <source>
        <dbReference type="ARBA" id="ARBA00022840"/>
    </source>
</evidence>
<keyword evidence="10 13" id="KW-1133">Transmembrane helix</keyword>
<dbReference type="Gene3D" id="3.30.450.40">
    <property type="match status" value="1"/>
</dbReference>
<dbReference type="GO" id="GO:0005524">
    <property type="term" value="F:ATP binding"/>
    <property type="evidence" value="ECO:0007669"/>
    <property type="project" value="UniProtKB-KW"/>
</dbReference>
<feature type="transmembrane region" description="Helical" evidence="13">
    <location>
        <begin position="422"/>
        <end position="441"/>
    </location>
</feature>
<dbReference type="SUPFAM" id="SSF52402">
    <property type="entry name" value="Adenine nucleotide alpha hydrolases-like"/>
    <property type="match status" value="1"/>
</dbReference>
<dbReference type="Pfam" id="PF02702">
    <property type="entry name" value="KdpD"/>
    <property type="match status" value="1"/>
</dbReference>
<evidence type="ECO:0000256" key="5">
    <source>
        <dbReference type="ARBA" id="ARBA00022679"/>
    </source>
</evidence>
<evidence type="ECO:0000256" key="13">
    <source>
        <dbReference type="SAM" id="Phobius"/>
    </source>
</evidence>
<dbReference type="PANTHER" id="PTHR45569:SF1">
    <property type="entry name" value="SENSOR PROTEIN KDPD"/>
    <property type="match status" value="1"/>
</dbReference>
<reference evidence="15 16" key="1">
    <citation type="submission" date="2018-06" db="EMBL/GenBank/DDBJ databases">
        <title>Genomic Encyclopedia of Type Strains, Phase IV (KMG-IV): sequencing the most valuable type-strain genomes for metagenomic binning, comparative biology and taxonomic classification.</title>
        <authorList>
            <person name="Goeker M."/>
        </authorList>
    </citation>
    <scope>NUCLEOTIDE SEQUENCE [LARGE SCALE GENOMIC DNA]</scope>
    <source>
        <strain evidence="15 16">DSM 24875</strain>
    </source>
</reference>
<evidence type="ECO:0000256" key="3">
    <source>
        <dbReference type="ARBA" id="ARBA00012438"/>
    </source>
</evidence>
<evidence type="ECO:0000256" key="8">
    <source>
        <dbReference type="ARBA" id="ARBA00022777"/>
    </source>
</evidence>
<dbReference type="InterPro" id="IPR029016">
    <property type="entry name" value="GAF-like_dom_sf"/>
</dbReference>
<dbReference type="PROSITE" id="PS50109">
    <property type="entry name" value="HIS_KIN"/>
    <property type="match status" value="1"/>
</dbReference>
<feature type="transmembrane region" description="Helical" evidence="13">
    <location>
        <begin position="399"/>
        <end position="416"/>
    </location>
</feature>
<dbReference type="SUPFAM" id="SSF52540">
    <property type="entry name" value="P-loop containing nucleoside triphosphate hydrolases"/>
    <property type="match status" value="1"/>
</dbReference>
<dbReference type="AlphaFoldDB" id="A0A366F7L2"/>
<dbReference type="OrthoDB" id="9806130at2"/>
<dbReference type="Pfam" id="PF13493">
    <property type="entry name" value="DUF4118"/>
    <property type="match status" value="1"/>
</dbReference>
<keyword evidence="16" id="KW-1185">Reference proteome</keyword>
<dbReference type="CDD" id="cd00075">
    <property type="entry name" value="HATPase"/>
    <property type="match status" value="1"/>
</dbReference>
<dbReference type="Proteomes" id="UP000253529">
    <property type="component" value="Unassembled WGS sequence"/>
</dbReference>
<feature type="domain" description="Histidine kinase" evidence="14">
    <location>
        <begin position="673"/>
        <end position="890"/>
    </location>
</feature>
<dbReference type="InterPro" id="IPR025201">
    <property type="entry name" value="KdpD_TM"/>
</dbReference>
<dbReference type="InterPro" id="IPR052023">
    <property type="entry name" value="Histidine_kinase_KdpD"/>
</dbReference>
<dbReference type="InterPro" id="IPR003852">
    <property type="entry name" value="Sig_transdc_His_kinase_KdpD_N"/>
</dbReference>
<dbReference type="FunFam" id="3.40.50.300:FF:000483">
    <property type="entry name" value="Sensor histidine kinase KdpD"/>
    <property type="match status" value="1"/>
</dbReference>
<dbReference type="InterPro" id="IPR038318">
    <property type="entry name" value="KdpD_sf"/>
</dbReference>
<sequence>MAQLNRPDDGRPDPDALLAAFRRETSGKLKVFLGAAPGVGKTFAMLQAARRLKDEGVDVVVGLVETHGRAETGALLEGLEVLPRRIGDYHGHAFADFDIDAALERKPTLIVVDELAHTNAPESRHPKRWQDVQELIAAGIDVWTAMNIQHLESLADVVSRITGVTVRETVPDRVLQEATDVVLVDITPDELIQRLNEGKVYLPETARRATQNFFTAGNLTALRELALRRTADRVDDQIVDYLRQKAIEGPWGASERLLACVGAAEVSERVVRRAAQLATSLNAAWTAVYVEPVGHVNDATRASQLARTLGLAERLGADTTRLQGADYPEEILRLARRENVTQIVLGQSRAGALARALGRSLPDAIIRRSGSIEVHIVPHEKSEPARRFLPRPSFDPKGLGVELLAALGFVACAAAIGEALNAAVKLPNLSIIFLAAVVIAGMRFGTRAAVIASFLSFAAFNVLFVRPVYNFGVAQPQELFALLVFLGVSVLTGSLTGRARDQREGVIKNAEVMRSLYNYSRKLAGASTADDVLWAAAAHLHSMFGGRIVLLVAEGDDLELRAAWPPDAQLDATAMTAARWAQQKNEAAGWGTGTLPNVEFQFRPLLAARGPIAVCGFEPHAPDQPISGDEERALSSILDQTAIALDRVNLAREAVDTAAMQENERVRDALLASLSHDLRTPLSAIAGAATSLRALGDKMKPEERVELLSSIEDETARLSRFVANLLDMSRIEAGGLKVNRDLVDVADVVQGAAERSRKAFPKQPVRINLAPDLPFVRGDDKLLEQVLFNLLDNAHKYAADSGASIHGRREGDEVVISVTDEGPGVKPADLEKVFEKFYRGGRADGRKPGTGLGLSVCRSLIQLMGGTIAAQSPAVRRRGTRIVIRLPAAAPSAAARART</sequence>
<keyword evidence="9" id="KW-0067">ATP-binding</keyword>
<evidence type="ECO:0000256" key="1">
    <source>
        <dbReference type="ARBA" id="ARBA00000085"/>
    </source>
</evidence>
<keyword evidence="5" id="KW-0808">Transferase</keyword>
<dbReference type="Gene3D" id="1.20.120.620">
    <property type="entry name" value="Backbone structure of the membrane domain of e. Coli histidine kinase receptor kdpd"/>
    <property type="match status" value="1"/>
</dbReference>
<evidence type="ECO:0000313" key="16">
    <source>
        <dbReference type="Proteomes" id="UP000253529"/>
    </source>
</evidence>
<protein>
    <recommendedName>
        <fullName evidence="3">histidine kinase</fullName>
        <ecNumber evidence="3">2.7.13.3</ecNumber>
    </recommendedName>
</protein>
<evidence type="ECO:0000256" key="11">
    <source>
        <dbReference type="ARBA" id="ARBA00023012"/>
    </source>
</evidence>
<comment type="catalytic activity">
    <reaction evidence="1">
        <text>ATP + protein L-histidine = ADP + protein N-phospho-L-histidine.</text>
        <dbReference type="EC" id="2.7.13.3"/>
    </reaction>
</comment>
<keyword evidence="11" id="KW-0902">Two-component regulatory system</keyword>
<dbReference type="Gene3D" id="1.10.287.130">
    <property type="match status" value="1"/>
</dbReference>
<evidence type="ECO:0000256" key="10">
    <source>
        <dbReference type="ARBA" id="ARBA00022989"/>
    </source>
</evidence>
<keyword evidence="12 13" id="KW-0472">Membrane</keyword>
<keyword evidence="7" id="KW-0547">Nucleotide-binding</keyword>
<comment type="subcellular location">
    <subcellularLocation>
        <location evidence="2">Membrane</location>
        <topology evidence="2">Multi-pass membrane protein</topology>
    </subcellularLocation>
</comment>
<dbReference type="Gene3D" id="3.30.565.10">
    <property type="entry name" value="Histidine kinase-like ATPase, C-terminal domain"/>
    <property type="match status" value="1"/>
</dbReference>
<dbReference type="Gene3D" id="3.40.50.300">
    <property type="entry name" value="P-loop containing nucleotide triphosphate hydrolases"/>
    <property type="match status" value="1"/>
</dbReference>
<dbReference type="EC" id="2.7.13.3" evidence="3"/>
<dbReference type="SMART" id="SM00387">
    <property type="entry name" value="HATPase_c"/>
    <property type="match status" value="1"/>
</dbReference>
<dbReference type="SUPFAM" id="SSF55874">
    <property type="entry name" value="ATPase domain of HSP90 chaperone/DNA topoisomerase II/histidine kinase"/>
    <property type="match status" value="1"/>
</dbReference>